<organism evidence="1 2">
    <name type="scientific">Arthrobacter rhombi</name>
    <dbReference type="NCBI Taxonomy" id="71253"/>
    <lineage>
        <taxon>Bacteria</taxon>
        <taxon>Bacillati</taxon>
        <taxon>Actinomycetota</taxon>
        <taxon>Actinomycetes</taxon>
        <taxon>Micrococcales</taxon>
        <taxon>Micrococcaceae</taxon>
        <taxon>Arthrobacter</taxon>
    </lineage>
</organism>
<dbReference type="AlphaFoldDB" id="A0A1R4GM09"/>
<gene>
    <name evidence="1" type="ORF">FM101_11555</name>
</gene>
<protein>
    <submittedName>
        <fullName evidence="1">Uncharacterized protein</fullName>
    </submittedName>
</protein>
<evidence type="ECO:0000313" key="1">
    <source>
        <dbReference type="EMBL" id="SJM69134.1"/>
    </source>
</evidence>
<reference evidence="1 2" key="1">
    <citation type="submission" date="2017-02" db="EMBL/GenBank/DDBJ databases">
        <authorList>
            <person name="Peterson S.W."/>
        </authorList>
    </citation>
    <scope>NUCLEOTIDE SEQUENCE [LARGE SCALE GENOMIC DNA]</scope>
    <source>
        <strain evidence="1 2">B Ar 00.02</strain>
    </source>
</reference>
<dbReference type="Proteomes" id="UP000195913">
    <property type="component" value="Unassembled WGS sequence"/>
</dbReference>
<dbReference type="EMBL" id="FUHW01000038">
    <property type="protein sequence ID" value="SJM69134.1"/>
    <property type="molecule type" value="Genomic_DNA"/>
</dbReference>
<name>A0A1R4GM09_9MICC</name>
<accession>A0A1R4GM09</accession>
<sequence>MFRSSLMTWGPFWGFLDSNYDNVRCVQVKLYLSDTCENADGFP</sequence>
<evidence type="ECO:0000313" key="2">
    <source>
        <dbReference type="Proteomes" id="UP000195913"/>
    </source>
</evidence>
<keyword evidence="2" id="KW-1185">Reference proteome</keyword>
<proteinExistence type="predicted"/>